<evidence type="ECO:0000313" key="13">
    <source>
        <dbReference type="EMBL" id="HHF98356.1"/>
    </source>
</evidence>
<evidence type="ECO:0000259" key="12">
    <source>
        <dbReference type="PROSITE" id="PS50106"/>
    </source>
</evidence>
<keyword evidence="11" id="KW-0479">Metal-binding</keyword>
<dbReference type="InterPro" id="IPR004387">
    <property type="entry name" value="Pept_M50_Zn"/>
</dbReference>
<accession>A0A7V5LYS7</accession>
<feature type="transmembrane region" description="Helical" evidence="11">
    <location>
        <begin position="91"/>
        <end position="115"/>
    </location>
</feature>
<organism evidence="13">
    <name type="scientific">Aerophobetes bacterium</name>
    <dbReference type="NCBI Taxonomy" id="2030807"/>
    <lineage>
        <taxon>Bacteria</taxon>
        <taxon>Candidatus Aerophobota</taxon>
    </lineage>
</organism>
<dbReference type="GO" id="GO:0016020">
    <property type="term" value="C:membrane"/>
    <property type="evidence" value="ECO:0007669"/>
    <property type="project" value="UniProtKB-SubCell"/>
</dbReference>
<comment type="similarity">
    <text evidence="3 11">Belongs to the peptidase M50B family.</text>
</comment>
<feature type="transmembrane region" description="Helical" evidence="11">
    <location>
        <begin position="221"/>
        <end position="240"/>
    </location>
</feature>
<keyword evidence="5 11" id="KW-0812">Transmembrane</keyword>
<evidence type="ECO:0000256" key="6">
    <source>
        <dbReference type="ARBA" id="ARBA00022801"/>
    </source>
</evidence>
<gene>
    <name evidence="13" type="primary">rseP</name>
    <name evidence="13" type="ORF">ENL39_02590</name>
</gene>
<proteinExistence type="inferred from homology"/>
<dbReference type="PANTHER" id="PTHR42837:SF2">
    <property type="entry name" value="MEMBRANE METALLOPROTEASE ARASP2, CHLOROPLASTIC-RELATED"/>
    <property type="match status" value="1"/>
</dbReference>
<dbReference type="InterPro" id="IPR041489">
    <property type="entry name" value="PDZ_6"/>
</dbReference>
<comment type="caution">
    <text evidence="13">The sequence shown here is derived from an EMBL/GenBank/DDBJ whole genome shotgun (WGS) entry which is preliminary data.</text>
</comment>
<dbReference type="SUPFAM" id="SSF50156">
    <property type="entry name" value="PDZ domain-like"/>
    <property type="match status" value="1"/>
</dbReference>
<comment type="subcellular location">
    <subcellularLocation>
        <location evidence="2">Membrane</location>
        <topology evidence="2">Multi-pass membrane protein</topology>
    </subcellularLocation>
</comment>
<dbReference type="CDD" id="cd23081">
    <property type="entry name" value="cpPDZ_EcRseP-like"/>
    <property type="match status" value="1"/>
</dbReference>
<dbReference type="GO" id="GO:0004222">
    <property type="term" value="F:metalloendopeptidase activity"/>
    <property type="evidence" value="ECO:0007669"/>
    <property type="project" value="InterPro"/>
</dbReference>
<dbReference type="AlphaFoldDB" id="A0A7V5LYS7"/>
<feature type="domain" description="PDZ" evidence="12">
    <location>
        <begin position="113"/>
        <end position="154"/>
    </location>
</feature>
<dbReference type="Pfam" id="PF17820">
    <property type="entry name" value="PDZ_6"/>
    <property type="match status" value="1"/>
</dbReference>
<dbReference type="InterPro" id="IPR036034">
    <property type="entry name" value="PDZ_sf"/>
</dbReference>
<feature type="transmembrane region" description="Helical" evidence="11">
    <location>
        <begin position="312"/>
        <end position="330"/>
    </location>
</feature>
<dbReference type="GO" id="GO:0046872">
    <property type="term" value="F:metal ion binding"/>
    <property type="evidence" value="ECO:0007669"/>
    <property type="project" value="UniProtKB-KW"/>
</dbReference>
<evidence type="ECO:0000256" key="2">
    <source>
        <dbReference type="ARBA" id="ARBA00004141"/>
    </source>
</evidence>
<dbReference type="Gene3D" id="2.30.42.10">
    <property type="match status" value="1"/>
</dbReference>
<keyword evidence="8 11" id="KW-1133">Transmembrane helix</keyword>
<keyword evidence="6 11" id="KW-0378">Hydrolase</keyword>
<dbReference type="GO" id="GO:0006508">
    <property type="term" value="P:proteolysis"/>
    <property type="evidence" value="ECO:0007669"/>
    <property type="project" value="UniProtKB-KW"/>
</dbReference>
<dbReference type="NCBIfam" id="TIGR00054">
    <property type="entry name" value="RIP metalloprotease RseP"/>
    <property type="match status" value="1"/>
</dbReference>
<feature type="transmembrane region" description="Helical" evidence="11">
    <location>
        <begin position="260"/>
        <end position="282"/>
    </location>
</feature>
<evidence type="ECO:0000256" key="5">
    <source>
        <dbReference type="ARBA" id="ARBA00022692"/>
    </source>
</evidence>
<comment type="cofactor">
    <cofactor evidence="1 11">
        <name>Zn(2+)</name>
        <dbReference type="ChEBI" id="CHEBI:29105"/>
    </cofactor>
</comment>
<keyword evidence="10 11" id="KW-0472">Membrane</keyword>
<dbReference type="EC" id="3.4.24.-" evidence="11"/>
<evidence type="ECO:0000256" key="7">
    <source>
        <dbReference type="ARBA" id="ARBA00022833"/>
    </source>
</evidence>
<evidence type="ECO:0000256" key="10">
    <source>
        <dbReference type="ARBA" id="ARBA00023136"/>
    </source>
</evidence>
<evidence type="ECO:0000256" key="9">
    <source>
        <dbReference type="ARBA" id="ARBA00023049"/>
    </source>
</evidence>
<protein>
    <recommendedName>
        <fullName evidence="11">Zinc metalloprotease</fullName>
        <ecNumber evidence="11">3.4.24.-</ecNumber>
    </recommendedName>
</protein>
<dbReference type="SMART" id="SM00228">
    <property type="entry name" value="PDZ"/>
    <property type="match status" value="1"/>
</dbReference>
<evidence type="ECO:0000256" key="11">
    <source>
        <dbReference type="RuleBase" id="RU362031"/>
    </source>
</evidence>
<dbReference type="Pfam" id="PF02163">
    <property type="entry name" value="Peptidase_M50"/>
    <property type="match status" value="1"/>
</dbReference>
<name>A0A7V5LYS7_UNCAE</name>
<dbReference type="InterPro" id="IPR001478">
    <property type="entry name" value="PDZ"/>
</dbReference>
<reference evidence="13" key="1">
    <citation type="journal article" date="2020" name="mSystems">
        <title>Genome- and Community-Level Interaction Insights into Carbon Utilization and Element Cycling Functions of Hydrothermarchaeota in Hydrothermal Sediment.</title>
        <authorList>
            <person name="Zhou Z."/>
            <person name="Liu Y."/>
            <person name="Xu W."/>
            <person name="Pan J."/>
            <person name="Luo Z.H."/>
            <person name="Li M."/>
        </authorList>
    </citation>
    <scope>NUCLEOTIDE SEQUENCE [LARGE SCALE GENOMIC DNA]</scope>
    <source>
        <strain evidence="13">HyVt-92</strain>
    </source>
</reference>
<dbReference type="PROSITE" id="PS50106">
    <property type="entry name" value="PDZ"/>
    <property type="match status" value="1"/>
</dbReference>
<evidence type="ECO:0000256" key="3">
    <source>
        <dbReference type="ARBA" id="ARBA00007931"/>
    </source>
</evidence>
<dbReference type="InterPro" id="IPR008915">
    <property type="entry name" value="Peptidase_M50"/>
</dbReference>
<dbReference type="Proteomes" id="UP000886070">
    <property type="component" value="Unassembled WGS sequence"/>
</dbReference>
<dbReference type="EMBL" id="DRTT01000078">
    <property type="protein sequence ID" value="HHF98356.1"/>
    <property type="molecule type" value="Genomic_DNA"/>
</dbReference>
<dbReference type="CDD" id="cd06163">
    <property type="entry name" value="S2P-M50_PDZ_RseP-like"/>
    <property type="match status" value="1"/>
</dbReference>
<dbReference type="PANTHER" id="PTHR42837">
    <property type="entry name" value="REGULATOR OF SIGMA-E PROTEASE RSEP"/>
    <property type="match status" value="1"/>
</dbReference>
<keyword evidence="7 11" id="KW-0862">Zinc</keyword>
<evidence type="ECO:0000256" key="4">
    <source>
        <dbReference type="ARBA" id="ARBA00022670"/>
    </source>
</evidence>
<evidence type="ECO:0000256" key="8">
    <source>
        <dbReference type="ARBA" id="ARBA00022989"/>
    </source>
</evidence>
<sequence>MTLILVVFIFLILIFPHELGHFLAAKASGMRVERFSIGFGPKIWGVKRKETEYVISLFPIGGYVKIAGMAPGEENVKDGFYSKPLSRKIAVVISGSLMNFIVSILLFSLIFMIGFEVVDFERPVVGSVIKGSPAEEVGIKPGDKIVSINGVKIEKWQDIAKFVQKEEELEISVLRKNSVLSFKIQPRYYPEYKRKLIGISPSTRFVRYNPLTSIGLGAERVVFMVGFIFKALVGMLTGALPAQFTGPVGIVEYAGEASRLGVVPFISLIAVLGVNLGLFNLFPIPALDGGRLLFLLVEAFRKKPVRVEFQEFVHYIGFLILILLMFLVTYQDILRLLR</sequence>
<keyword evidence="4" id="KW-0645">Protease</keyword>
<keyword evidence="9 11" id="KW-0482">Metalloprotease</keyword>
<evidence type="ECO:0000256" key="1">
    <source>
        <dbReference type="ARBA" id="ARBA00001947"/>
    </source>
</evidence>